<evidence type="ECO:0000313" key="2">
    <source>
        <dbReference type="EMBL" id="HIQ61133.1"/>
    </source>
</evidence>
<feature type="domain" description="Peptidase U32 collagenase" evidence="1">
    <location>
        <begin position="302"/>
        <end position="410"/>
    </location>
</feature>
<dbReference type="AlphaFoldDB" id="A0A9D0YSI0"/>
<protein>
    <submittedName>
        <fullName evidence="2">U32 family peptidase</fullName>
    </submittedName>
</protein>
<name>A0A9D0YSI0_9FIRM</name>
<proteinExistence type="predicted"/>
<dbReference type="Proteomes" id="UP000886879">
    <property type="component" value="Unassembled WGS sequence"/>
</dbReference>
<evidence type="ECO:0000259" key="1">
    <source>
        <dbReference type="Pfam" id="PF12392"/>
    </source>
</evidence>
<dbReference type="EMBL" id="DVFO01000059">
    <property type="protein sequence ID" value="HIQ61133.1"/>
    <property type="molecule type" value="Genomic_DNA"/>
</dbReference>
<dbReference type="Pfam" id="PF12392">
    <property type="entry name" value="DUF3656"/>
    <property type="match status" value="1"/>
</dbReference>
<comment type="caution">
    <text evidence="2">The sequence shown here is derived from an EMBL/GenBank/DDBJ whole genome shotgun (WGS) entry which is preliminary data.</text>
</comment>
<organism evidence="2 3">
    <name type="scientific">Candidatus Enterenecus faecium</name>
    <dbReference type="NCBI Taxonomy" id="2840780"/>
    <lineage>
        <taxon>Bacteria</taxon>
        <taxon>Bacillati</taxon>
        <taxon>Bacillota</taxon>
        <taxon>Clostridia</taxon>
        <taxon>Eubacteriales</taxon>
        <taxon>Candidatus Enterenecus</taxon>
    </lineage>
</organism>
<dbReference type="InterPro" id="IPR020988">
    <property type="entry name" value="Pept_U32_collagenase"/>
</dbReference>
<dbReference type="Pfam" id="PF01136">
    <property type="entry name" value="Peptidase_U32"/>
    <property type="match status" value="2"/>
</dbReference>
<dbReference type="PANTHER" id="PTHR30217:SF10">
    <property type="entry name" value="23S RRNA 5-HYDROXYCYTIDINE C2501 SYNTHASE"/>
    <property type="match status" value="1"/>
</dbReference>
<evidence type="ECO:0000313" key="3">
    <source>
        <dbReference type="Proteomes" id="UP000886879"/>
    </source>
</evidence>
<sequence>MEILSPAGSPEAVRAAVYAGADAVYLGYGPFNARRNARNFNREELEEAIHLCHLYGVKVYLTLNTLASDREVAQAAQVAVEASSLGVDAILVQDMGLLQVVGQVAPDVHLHASTQMTIHNLDGVKRCADLGLTRAVLSRELSAKEISYICAHSPIEIETFVHGALCMCYSGQCFFSSVLGGRSGNRGLCAQPCRLSYGWKGKADRYPLSLKDMSLAGHLNQLQDMGVACAKIEGRMKRPEYVWVVTKVYADALREGREPTAEEVAQLTAAFSRQGFTDGYFMGDKGAHMFGVREQQPEPKELFAAARAGYDKPTQLVPVTLNASIQADAPASLTLTDQDGHTVTVTGPAPEAARTRAMEAEDVAAQLSKTGGTPYRIDQRQVEVGPGLSLPRSALNALRREAVEQLSAQRTALPQRRHFPYEPLPKVANSTEVPDLYVTLHSADQCSEALLEAQPARIALPVEEAARHPQVVADILAHGIQAAVVLPRICWDGELDTLNQQLTVCKELGISHALVGNLGLLDVARDLGFTLHGDYGLQVFNSHGVEEYRSLGLASLTASFELKLAQIRDLSKTLPVELLAYGRLPLMITENCAMKAGAGQCCCGNGNTLTDRRGVGFPVLKAWGCRNEIFNADTLFLADKSGDYLRVGVSGLQLLFTTEDTHTVVDMVRRYQGVGDAAPASYTRGLYYRDVE</sequence>
<reference evidence="2" key="2">
    <citation type="journal article" date="2021" name="PeerJ">
        <title>Extensive microbial diversity within the chicken gut microbiome revealed by metagenomics and culture.</title>
        <authorList>
            <person name="Gilroy R."/>
            <person name="Ravi A."/>
            <person name="Getino M."/>
            <person name="Pursley I."/>
            <person name="Horton D.L."/>
            <person name="Alikhan N.F."/>
            <person name="Baker D."/>
            <person name="Gharbi K."/>
            <person name="Hall N."/>
            <person name="Watson M."/>
            <person name="Adriaenssens E.M."/>
            <person name="Foster-Nyarko E."/>
            <person name="Jarju S."/>
            <person name="Secka A."/>
            <person name="Antonio M."/>
            <person name="Oren A."/>
            <person name="Chaudhuri R.R."/>
            <person name="La Ragione R."/>
            <person name="Hildebrand F."/>
            <person name="Pallen M.J."/>
        </authorList>
    </citation>
    <scope>NUCLEOTIDE SEQUENCE</scope>
    <source>
        <strain evidence="2">ChiGjej2B2-12916</strain>
    </source>
</reference>
<dbReference type="InterPro" id="IPR051454">
    <property type="entry name" value="RNA/ubiquinone_mod_enzymes"/>
</dbReference>
<dbReference type="InterPro" id="IPR001539">
    <property type="entry name" value="Peptidase_U32"/>
</dbReference>
<reference evidence="2" key="1">
    <citation type="submission" date="2020-10" db="EMBL/GenBank/DDBJ databases">
        <authorList>
            <person name="Gilroy R."/>
        </authorList>
    </citation>
    <scope>NUCLEOTIDE SEQUENCE</scope>
    <source>
        <strain evidence="2">ChiGjej2B2-12916</strain>
    </source>
</reference>
<gene>
    <name evidence="2" type="ORF">IAD31_06010</name>
</gene>
<dbReference type="PANTHER" id="PTHR30217">
    <property type="entry name" value="PEPTIDASE U32 FAMILY"/>
    <property type="match status" value="1"/>
</dbReference>
<accession>A0A9D0YSI0</accession>